<keyword evidence="4" id="KW-0255">Endonuclease</keyword>
<protein>
    <submittedName>
        <fullName evidence="4">Endonuclease/Exonuclease/phosphatase family</fullName>
    </submittedName>
</protein>
<proteinExistence type="predicted"/>
<dbReference type="Pfam" id="PF03372">
    <property type="entry name" value="Exo_endo_phos"/>
    <property type="match status" value="1"/>
</dbReference>
<keyword evidence="4" id="KW-0540">Nuclease</keyword>
<evidence type="ECO:0000313" key="5">
    <source>
        <dbReference type="Proteomes" id="UP001430356"/>
    </source>
</evidence>
<name>A0AAW0EKJ8_9TRYP</name>
<evidence type="ECO:0000259" key="3">
    <source>
        <dbReference type="Pfam" id="PF03372"/>
    </source>
</evidence>
<dbReference type="GO" id="GO:0004519">
    <property type="term" value="F:endonuclease activity"/>
    <property type="evidence" value="ECO:0007669"/>
    <property type="project" value="UniProtKB-KW"/>
</dbReference>
<keyword evidence="2" id="KW-1133">Transmembrane helix</keyword>
<feature type="region of interest" description="Disordered" evidence="1">
    <location>
        <begin position="113"/>
        <end position="150"/>
    </location>
</feature>
<dbReference type="InterPro" id="IPR005135">
    <property type="entry name" value="Endo/exonuclease/phosphatase"/>
</dbReference>
<dbReference type="SUPFAM" id="SSF56219">
    <property type="entry name" value="DNase I-like"/>
    <property type="match status" value="1"/>
</dbReference>
<accession>A0AAW0EKJ8</accession>
<keyword evidence="2" id="KW-0472">Membrane</keyword>
<keyword evidence="2" id="KW-0812">Transmembrane</keyword>
<feature type="transmembrane region" description="Helical" evidence="2">
    <location>
        <begin position="501"/>
        <end position="523"/>
    </location>
</feature>
<evidence type="ECO:0000256" key="1">
    <source>
        <dbReference type="SAM" id="MobiDB-lite"/>
    </source>
</evidence>
<dbReference type="InterPro" id="IPR036691">
    <property type="entry name" value="Endo/exonu/phosph_ase_sf"/>
</dbReference>
<reference evidence="4 5" key="1">
    <citation type="journal article" date="2021" name="MBio">
        <title>A New Model Trypanosomatid, Novymonas esmeraldas: Genomic Perception of Its 'Candidatus Pandoraea novymonadis' Endosymbiont.</title>
        <authorList>
            <person name="Zakharova A."/>
            <person name="Saura A."/>
            <person name="Butenko A."/>
            <person name="Podesvova L."/>
            <person name="Warmusova S."/>
            <person name="Kostygov A.Y."/>
            <person name="Nenarokova A."/>
            <person name="Lukes J."/>
            <person name="Opperdoes F.R."/>
            <person name="Yurchenko V."/>
        </authorList>
    </citation>
    <scope>NUCLEOTIDE SEQUENCE [LARGE SCALE GENOMIC DNA]</scope>
    <source>
        <strain evidence="4 5">E262AT.01</strain>
    </source>
</reference>
<organism evidence="4 5">
    <name type="scientific">Novymonas esmeraldas</name>
    <dbReference type="NCBI Taxonomy" id="1808958"/>
    <lineage>
        <taxon>Eukaryota</taxon>
        <taxon>Discoba</taxon>
        <taxon>Euglenozoa</taxon>
        <taxon>Kinetoplastea</taxon>
        <taxon>Metakinetoplastina</taxon>
        <taxon>Trypanosomatida</taxon>
        <taxon>Trypanosomatidae</taxon>
        <taxon>Novymonas</taxon>
    </lineage>
</organism>
<keyword evidence="4" id="KW-0378">Hydrolase</keyword>
<dbReference type="Gene3D" id="3.60.10.10">
    <property type="entry name" value="Endonuclease/exonuclease/phosphatase"/>
    <property type="match status" value="1"/>
</dbReference>
<dbReference type="AlphaFoldDB" id="A0AAW0EKJ8"/>
<comment type="caution">
    <text evidence="4">The sequence shown here is derived from an EMBL/GenBank/DDBJ whole genome shotgun (WGS) entry which is preliminary data.</text>
</comment>
<feature type="domain" description="Endonuclease/exonuclease/phosphatase" evidence="3">
    <location>
        <begin position="44"/>
        <end position="283"/>
    </location>
</feature>
<dbReference type="EMBL" id="JAECZO010000040">
    <property type="protein sequence ID" value="KAK7194683.1"/>
    <property type="molecule type" value="Genomic_DNA"/>
</dbReference>
<keyword evidence="5" id="KW-1185">Reference proteome</keyword>
<evidence type="ECO:0000256" key="2">
    <source>
        <dbReference type="SAM" id="Phobius"/>
    </source>
</evidence>
<sequence length="530" mass="59033">MSRILNDEDEKVLKVMKAGDLLHYDYRPTSQAGGGKVSDTFRVVQWNIERGVKLDAIIADLKALHADFIVLQELDINCRRSNYVNVPKEIAKALEAELYFACEFQELDSRVRTPENAVGPRSQPALVVDPPTPSGSSDGESPKSPKSRHFHGNAILSRRATLREPAVVPHTSPIAWDEAGHRFNEPRRGFRSALRVRVDAVDRTSAHMAPLYIYCCHFEVFCGGLARVRQLADCMADMQRITRVSAVVNGTQLRHPAFLLAGDLNTMAHGIVRCSRRYATDRLRWLSLGEAEACWLQRKVLGRHMQSLEPGCCPLSYRYPAYAASRVQQLLCNNALVWQHVYGFTSAEQARMDNTKLCLYDPSDKATSITLDNPAYHGLVRGKFDWMLLSNLQPRPFRTARGGAEAIDVAALEKSGSMPPSSYAARYLHSVQDGAQDDEARETSVRPDEAATKYVPSDGYLLFNDDYTASDHRGLVMTVRQNNGRPKDVYPRSGAPYTTDWAAVVLFTLTRAIPVAAAAWGIYRKCAASS</sequence>
<dbReference type="Proteomes" id="UP001430356">
    <property type="component" value="Unassembled WGS sequence"/>
</dbReference>
<gene>
    <name evidence="4" type="ORF">NESM_000387300</name>
</gene>
<evidence type="ECO:0000313" key="4">
    <source>
        <dbReference type="EMBL" id="KAK7194683.1"/>
    </source>
</evidence>